<protein>
    <recommendedName>
        <fullName evidence="5">Lipoprotein</fullName>
    </recommendedName>
</protein>
<keyword evidence="4" id="KW-1185">Reference proteome</keyword>
<dbReference type="OrthoDB" id="198156at2"/>
<reference evidence="4" key="1">
    <citation type="submission" date="2016-09" db="EMBL/GenBank/DDBJ databases">
        <authorList>
            <person name="Koehorst J."/>
        </authorList>
    </citation>
    <scope>NUCLEOTIDE SEQUENCE [LARGE SCALE GENOMIC DNA]</scope>
</reference>
<dbReference type="EMBL" id="LT629973">
    <property type="protein sequence ID" value="SEH94421.1"/>
    <property type="molecule type" value="Genomic_DNA"/>
</dbReference>
<evidence type="ECO:0008006" key="5">
    <source>
        <dbReference type="Google" id="ProtNLM"/>
    </source>
</evidence>
<evidence type="ECO:0000256" key="1">
    <source>
        <dbReference type="SAM" id="MobiDB-lite"/>
    </source>
</evidence>
<accession>A0A1C7P9F9</accession>
<sequence>MKTTAYIIAALSMLALNACKDKAATENAAPAASAAATSALQGYFGTVEGKEQAKDIKDARKTAAGETVTVRGRLVGAEDIFANGQAFFKIGDPSFVIAEMQEEKPYTACCTPQDVKTANMLTIQLADKEGMVIEQSVKGVNGLKELDYVVVSGKMAPDSTETAPVLNAEKIEIVKAWATNAPKDGKCDCGHDHKDGEHTDADHDHAEHDHAAEKPAAQ</sequence>
<feature type="signal peptide" evidence="2">
    <location>
        <begin position="1"/>
        <end position="23"/>
    </location>
</feature>
<dbReference type="AlphaFoldDB" id="A0A1C7P9F9"/>
<proteinExistence type="predicted"/>
<gene>
    <name evidence="3" type="ORF">PYTT_1948</name>
</gene>
<keyword evidence="2" id="KW-0732">Signal</keyword>
<dbReference type="STRING" id="1679444.PYTT_1948"/>
<evidence type="ECO:0000313" key="3">
    <source>
        <dbReference type="EMBL" id="SEH94421.1"/>
    </source>
</evidence>
<evidence type="ECO:0000313" key="4">
    <source>
        <dbReference type="Proteomes" id="UP000176204"/>
    </source>
</evidence>
<feature type="chain" id="PRO_5014266407" description="Lipoprotein" evidence="2">
    <location>
        <begin position="24"/>
        <end position="218"/>
    </location>
</feature>
<feature type="region of interest" description="Disordered" evidence="1">
    <location>
        <begin position="187"/>
        <end position="218"/>
    </location>
</feature>
<name>A0A1C7P9F9_9BACT</name>
<organism evidence="3 4">
    <name type="scientific">Akkermansia glycaniphila</name>
    <dbReference type="NCBI Taxonomy" id="1679444"/>
    <lineage>
        <taxon>Bacteria</taxon>
        <taxon>Pseudomonadati</taxon>
        <taxon>Verrucomicrobiota</taxon>
        <taxon>Verrucomicrobiia</taxon>
        <taxon>Verrucomicrobiales</taxon>
        <taxon>Akkermansiaceae</taxon>
        <taxon>Akkermansia</taxon>
    </lineage>
</organism>
<dbReference type="Proteomes" id="UP000176204">
    <property type="component" value="Chromosome I"/>
</dbReference>
<dbReference type="KEGG" id="agl:PYTT_1948"/>
<evidence type="ECO:0000256" key="2">
    <source>
        <dbReference type="SAM" id="SignalP"/>
    </source>
</evidence>
<dbReference type="RefSeq" id="WP_067777903.1">
    <property type="nucleotide sequence ID" value="NZ_LIGX01000041.1"/>
</dbReference>